<gene>
    <name evidence="1" type="ORF">HSBAA_22730</name>
</gene>
<protein>
    <recommendedName>
        <fullName evidence="3">DUF1249 domain-containing protein</fullName>
    </recommendedName>
</protein>
<reference evidence="1 2" key="1">
    <citation type="journal article" date="2019" name="Microbiol. Resour. Announc.">
        <title>Complete Genome Sequence of Halomonas sulfidaeris Strain Esulfide1 Isolated from a Metal Sulfide Rock at a Depth of 2,200 Meters, Obtained Using Nanopore Sequencing.</title>
        <authorList>
            <person name="Saito M."/>
            <person name="Nishigata A."/>
            <person name="Galipon J."/>
            <person name="Arakawa K."/>
        </authorList>
    </citation>
    <scope>NUCLEOTIDE SEQUENCE [LARGE SCALE GENOMIC DNA]</scope>
    <source>
        <strain evidence="1 2">ATCC BAA-803</strain>
    </source>
</reference>
<dbReference type="InterPro" id="IPR009659">
    <property type="entry name" value="DUF1249"/>
</dbReference>
<name>A0A455U622_9GAMM</name>
<dbReference type="Proteomes" id="UP000320231">
    <property type="component" value="Chromosome"/>
</dbReference>
<evidence type="ECO:0000313" key="2">
    <source>
        <dbReference type="Proteomes" id="UP000320231"/>
    </source>
</evidence>
<dbReference type="Pfam" id="PF06853">
    <property type="entry name" value="DUF1249"/>
    <property type="match status" value="1"/>
</dbReference>
<dbReference type="EMBL" id="AP019514">
    <property type="protein sequence ID" value="BBI60967.1"/>
    <property type="molecule type" value="Genomic_DNA"/>
</dbReference>
<organism evidence="1 2">
    <name type="scientific">Vreelandella sulfidaeris</name>
    <dbReference type="NCBI Taxonomy" id="115553"/>
    <lineage>
        <taxon>Bacteria</taxon>
        <taxon>Pseudomonadati</taxon>
        <taxon>Pseudomonadota</taxon>
        <taxon>Gammaproteobacteria</taxon>
        <taxon>Oceanospirillales</taxon>
        <taxon>Halomonadaceae</taxon>
        <taxon>Vreelandella</taxon>
    </lineage>
</organism>
<dbReference type="PANTHER" id="PTHR38774:SF1">
    <property type="entry name" value="CYTOPLASMIC PROTEIN"/>
    <property type="match status" value="1"/>
</dbReference>
<dbReference type="AlphaFoldDB" id="A0A455U622"/>
<evidence type="ECO:0000313" key="1">
    <source>
        <dbReference type="EMBL" id="BBI60967.1"/>
    </source>
</evidence>
<evidence type="ECO:0008006" key="3">
    <source>
        <dbReference type="Google" id="ProtNLM"/>
    </source>
</evidence>
<proteinExistence type="predicted"/>
<dbReference type="KEGG" id="hsr:HSBAA_22730"/>
<dbReference type="PANTHER" id="PTHR38774">
    <property type="entry name" value="CYTOPLASMIC PROTEIN-RELATED"/>
    <property type="match status" value="1"/>
</dbReference>
<accession>A0A455U622</accession>
<sequence>MNMARTAYVTDLKSLQGECSANYLRLVRLVGDMEAGQRRDIALRGNKQYFGDLHLFIQEQAPYTTMVDVSQTGPLDNVMEGPRMRVHLYHDVRMAEVTDFQRERHFSGRYRYPNARMHQPDEKLQLNRFLGEWLAHGLAHGHTVDVPELP</sequence>